<gene>
    <name evidence="1" type="ORF">B4N89_31505</name>
</gene>
<reference evidence="1 2" key="1">
    <citation type="submission" date="2017-03" db="EMBL/GenBank/DDBJ databases">
        <title>Draft genome sequence of Streptomyces scabrisporus NF3, endophyte isolated from Amphipterygium adstringens.</title>
        <authorList>
            <person name="Vazquez M."/>
            <person name="Ceapa C.D."/>
            <person name="Rodriguez Luna D."/>
            <person name="Sanchez Esquivel S."/>
        </authorList>
    </citation>
    <scope>NUCLEOTIDE SEQUENCE [LARGE SCALE GENOMIC DNA]</scope>
    <source>
        <strain evidence="1 2">NF3</strain>
    </source>
</reference>
<keyword evidence="2" id="KW-1185">Reference proteome</keyword>
<dbReference type="AlphaFoldDB" id="A0A1T3NPL0"/>
<evidence type="ECO:0000313" key="1">
    <source>
        <dbReference type="EMBL" id="OPC78694.1"/>
    </source>
</evidence>
<sequence length="190" mass="19735">MIAVGVGGTALLNAAGDAPARFSASVDPAPPPAPVDVEGCPRWVDPTTPDRRLPNHAAPADPFVPGTPRSAVVCRYPRDDRQARHRTDLAGTRALPDPAEYARALRAQPALPTGGLACPGAGRQADYVVMFGYDDGLRHGVRVMSSCPIAADARRAVLPDAELVARLDALFPEAASGPGEPPAPGRLVGR</sequence>
<accession>A0A1T3NPL0</accession>
<comment type="caution">
    <text evidence="1">The sequence shown here is derived from an EMBL/GenBank/DDBJ whole genome shotgun (WGS) entry which is preliminary data.</text>
</comment>
<evidence type="ECO:0000313" key="2">
    <source>
        <dbReference type="Proteomes" id="UP000190037"/>
    </source>
</evidence>
<proteinExistence type="predicted"/>
<name>A0A1T3NPL0_9ACTN</name>
<dbReference type="OrthoDB" id="4854850at2"/>
<dbReference type="RefSeq" id="WP_078979893.1">
    <property type="nucleotide sequence ID" value="NZ_MWQN01000002.1"/>
</dbReference>
<protein>
    <submittedName>
        <fullName evidence="1">Uncharacterized protein</fullName>
    </submittedName>
</protein>
<dbReference type="EMBL" id="MWQN01000002">
    <property type="protein sequence ID" value="OPC78694.1"/>
    <property type="molecule type" value="Genomic_DNA"/>
</dbReference>
<dbReference type="Proteomes" id="UP000190037">
    <property type="component" value="Unassembled WGS sequence"/>
</dbReference>
<organism evidence="1 2">
    <name type="scientific">Embleya scabrispora</name>
    <dbReference type="NCBI Taxonomy" id="159449"/>
    <lineage>
        <taxon>Bacteria</taxon>
        <taxon>Bacillati</taxon>
        <taxon>Actinomycetota</taxon>
        <taxon>Actinomycetes</taxon>
        <taxon>Kitasatosporales</taxon>
        <taxon>Streptomycetaceae</taxon>
        <taxon>Embleya</taxon>
    </lineage>
</organism>